<evidence type="ECO:0000313" key="7">
    <source>
        <dbReference type="EMBL" id="OAS24740.1"/>
    </source>
</evidence>
<dbReference type="GO" id="GO:0015658">
    <property type="term" value="F:branched-chain amino acid transmembrane transporter activity"/>
    <property type="evidence" value="ECO:0007669"/>
    <property type="project" value="InterPro"/>
</dbReference>
<keyword evidence="4 6" id="KW-1133">Transmembrane helix</keyword>
<feature type="transmembrane region" description="Helical" evidence="6">
    <location>
        <begin position="206"/>
        <end position="228"/>
    </location>
</feature>
<evidence type="ECO:0000256" key="3">
    <source>
        <dbReference type="ARBA" id="ARBA00022692"/>
    </source>
</evidence>
<feature type="transmembrane region" description="Helical" evidence="6">
    <location>
        <begin position="156"/>
        <end position="175"/>
    </location>
</feature>
<evidence type="ECO:0000256" key="6">
    <source>
        <dbReference type="SAM" id="Phobius"/>
    </source>
</evidence>
<dbReference type="GO" id="GO:0005886">
    <property type="term" value="C:plasma membrane"/>
    <property type="evidence" value="ECO:0007669"/>
    <property type="project" value="UniProtKB-SubCell"/>
</dbReference>
<dbReference type="AlphaFoldDB" id="A0A179SE36"/>
<evidence type="ECO:0000256" key="4">
    <source>
        <dbReference type="ARBA" id="ARBA00022989"/>
    </source>
</evidence>
<gene>
    <name evidence="7" type="ORF">A5481_13515</name>
</gene>
<dbReference type="OrthoDB" id="9792579at2"/>
<dbReference type="InterPro" id="IPR001851">
    <property type="entry name" value="ABC_transp_permease"/>
</dbReference>
<reference evidence="7 8" key="1">
    <citation type="submission" date="2016-04" db="EMBL/GenBank/DDBJ databases">
        <authorList>
            <person name="Evans L.H."/>
            <person name="Alamgir A."/>
            <person name="Owens N."/>
            <person name="Weber N.D."/>
            <person name="Virtaneva K."/>
            <person name="Barbian K."/>
            <person name="Babar A."/>
            <person name="Rosenke K."/>
        </authorList>
    </citation>
    <scope>NUCLEOTIDE SEQUENCE [LARGE SCALE GENOMIC DNA]</scope>
    <source>
        <strain evidence="7 8">PMB02</strain>
    </source>
</reference>
<keyword evidence="3 6" id="KW-0812">Transmembrane</keyword>
<evidence type="ECO:0000313" key="8">
    <source>
        <dbReference type="Proteomes" id="UP000078316"/>
    </source>
</evidence>
<name>A0A179SE36_9HYPH</name>
<dbReference type="PANTHER" id="PTHR30482:SF20">
    <property type="entry name" value="HIGH-AFFINITY BRANCHED-CHAIN AMINO ACID TRANSPORT SYSTEM PERMEASE PROTEIN LIVM"/>
    <property type="match status" value="1"/>
</dbReference>
<evidence type="ECO:0000256" key="2">
    <source>
        <dbReference type="ARBA" id="ARBA00022475"/>
    </source>
</evidence>
<protein>
    <submittedName>
        <fullName evidence="7">Amino acid ABC transporter</fullName>
    </submittedName>
</protein>
<comment type="subcellular location">
    <subcellularLocation>
        <location evidence="1">Cell membrane</location>
        <topology evidence="1">Multi-pass membrane protein</topology>
    </subcellularLocation>
</comment>
<proteinExistence type="predicted"/>
<comment type="caution">
    <text evidence="7">The sequence shown here is derived from an EMBL/GenBank/DDBJ whole genome shotgun (WGS) entry which is preliminary data.</text>
</comment>
<evidence type="ECO:0000256" key="1">
    <source>
        <dbReference type="ARBA" id="ARBA00004651"/>
    </source>
</evidence>
<feature type="transmembrane region" description="Helical" evidence="6">
    <location>
        <begin position="14"/>
        <end position="32"/>
    </location>
</feature>
<dbReference type="STRING" id="427683.A5481_13515"/>
<dbReference type="Proteomes" id="UP000078316">
    <property type="component" value="Unassembled WGS sequence"/>
</dbReference>
<feature type="transmembrane region" description="Helical" evidence="6">
    <location>
        <begin position="283"/>
        <end position="303"/>
    </location>
</feature>
<feature type="transmembrane region" description="Helical" evidence="6">
    <location>
        <begin position="88"/>
        <end position="109"/>
    </location>
</feature>
<dbReference type="PANTHER" id="PTHR30482">
    <property type="entry name" value="HIGH-AFFINITY BRANCHED-CHAIN AMINO ACID TRANSPORT SYSTEM PERMEASE"/>
    <property type="match status" value="1"/>
</dbReference>
<dbReference type="RefSeq" id="WP_048434529.1">
    <property type="nucleotide sequence ID" value="NZ_LWHQ01000022.1"/>
</dbReference>
<keyword evidence="5 6" id="KW-0472">Membrane</keyword>
<dbReference type="CDD" id="cd06581">
    <property type="entry name" value="TM_PBP1_LivM_like"/>
    <property type="match status" value="1"/>
</dbReference>
<keyword evidence="2" id="KW-1003">Cell membrane</keyword>
<organism evidence="7 8">
    <name type="scientific">Methylobacterium platani</name>
    <dbReference type="NCBI Taxonomy" id="427683"/>
    <lineage>
        <taxon>Bacteria</taxon>
        <taxon>Pseudomonadati</taxon>
        <taxon>Pseudomonadota</taxon>
        <taxon>Alphaproteobacteria</taxon>
        <taxon>Hyphomicrobiales</taxon>
        <taxon>Methylobacteriaceae</taxon>
        <taxon>Methylobacterium</taxon>
    </lineage>
</organism>
<evidence type="ECO:0000256" key="5">
    <source>
        <dbReference type="ARBA" id="ARBA00023136"/>
    </source>
</evidence>
<accession>A0A179SE36</accession>
<dbReference type="InterPro" id="IPR043428">
    <property type="entry name" value="LivM-like"/>
</dbReference>
<feature type="transmembrane region" description="Helical" evidence="6">
    <location>
        <begin position="63"/>
        <end position="81"/>
    </location>
</feature>
<dbReference type="EMBL" id="LWHQ01000022">
    <property type="protein sequence ID" value="OAS24740.1"/>
    <property type="molecule type" value="Genomic_DNA"/>
</dbReference>
<dbReference type="Pfam" id="PF02653">
    <property type="entry name" value="BPD_transp_2"/>
    <property type="match status" value="1"/>
</dbReference>
<sequence>MRERPIRRGFVREAGLAIAPLLALLAVLPLLYNNQLLLLNAVVFLVLAQGLNLTYGFSGYLPFGYVGFFGAGAYGFALATLHAAAPPLAAVLAGGLAAGLAGLLLAPLLRLQGAYFGLASLAAAEALRHTIANPDLEALTGGPYGVRLDVPYAPRLTYGLALAILGLTMGVVAFLRHSRFGLRLRAARDNPISAATAGIDVVRGRLTVWLVSATAAGLIGAVFAWSAPTFFPDAVFDISFSIFAIVFTLFGGAGTLLGPVIGVAVLYGTYTAIGVSAPQYFQLVYGLLIMALVMFFPDGLAGIRMPWRRRDD</sequence>